<name>A0A644XV15_9ZZZZ</name>
<comment type="caution">
    <text evidence="1">The sequence shown here is derived from an EMBL/GenBank/DDBJ whole genome shotgun (WGS) entry which is preliminary data.</text>
</comment>
<dbReference type="InterPro" id="IPR011322">
    <property type="entry name" value="N-reg_PII-like_a/b"/>
</dbReference>
<dbReference type="Gene3D" id="3.30.70.120">
    <property type="match status" value="1"/>
</dbReference>
<gene>
    <name evidence="1" type="primary">yaaQ_3</name>
    <name evidence="1" type="ORF">SDC9_66034</name>
</gene>
<dbReference type="InterPro" id="IPR010375">
    <property type="entry name" value="CdAMP_rec"/>
</dbReference>
<dbReference type="PANTHER" id="PTHR38456">
    <property type="entry name" value="CYCLIC DI-AMP RECEPTOR A"/>
    <property type="match status" value="1"/>
</dbReference>
<dbReference type="Pfam" id="PF06153">
    <property type="entry name" value="CdAMP_rec"/>
    <property type="match status" value="1"/>
</dbReference>
<protein>
    <recommendedName>
        <fullName evidence="2">Transcriptional regulator</fullName>
    </recommendedName>
</protein>
<dbReference type="PANTHER" id="PTHR38456:SF1">
    <property type="entry name" value="CYCLIC DI-AMP RECEPTOR A"/>
    <property type="match status" value="1"/>
</dbReference>
<sequence>MKLIMAIMNSDDSSAVQGTLMRSGYKVTTMQSTGVFLMKGNTTLLIGTEEDKIEAALDIIKKGGHKRTQVISSLPMHGTDAFATFPIEVTVGGATVFVLDVDRFEKY</sequence>
<dbReference type="InterPro" id="IPR015867">
    <property type="entry name" value="N-reg_PII/ATP_PRibTrfase_C"/>
</dbReference>
<evidence type="ECO:0008006" key="2">
    <source>
        <dbReference type="Google" id="ProtNLM"/>
    </source>
</evidence>
<dbReference type="AlphaFoldDB" id="A0A644XV15"/>
<organism evidence="1">
    <name type="scientific">bioreactor metagenome</name>
    <dbReference type="NCBI Taxonomy" id="1076179"/>
    <lineage>
        <taxon>unclassified sequences</taxon>
        <taxon>metagenomes</taxon>
        <taxon>ecological metagenomes</taxon>
    </lineage>
</organism>
<dbReference type="EMBL" id="VSSQ01003208">
    <property type="protein sequence ID" value="MPM19608.1"/>
    <property type="molecule type" value="Genomic_DNA"/>
</dbReference>
<dbReference type="SUPFAM" id="SSF54913">
    <property type="entry name" value="GlnB-like"/>
    <property type="match status" value="1"/>
</dbReference>
<accession>A0A644XV15</accession>
<evidence type="ECO:0000313" key="1">
    <source>
        <dbReference type="EMBL" id="MPM19608.1"/>
    </source>
</evidence>
<proteinExistence type="predicted"/>
<reference evidence="1" key="1">
    <citation type="submission" date="2019-08" db="EMBL/GenBank/DDBJ databases">
        <authorList>
            <person name="Kucharzyk K."/>
            <person name="Murdoch R.W."/>
            <person name="Higgins S."/>
            <person name="Loffler F."/>
        </authorList>
    </citation>
    <scope>NUCLEOTIDE SEQUENCE</scope>
</reference>